<protein>
    <recommendedName>
        <fullName evidence="2">histidine kinase</fullName>
        <ecNumber evidence="2">2.7.13.3</ecNumber>
    </recommendedName>
</protein>
<dbReference type="SUPFAM" id="SSF47384">
    <property type="entry name" value="Homodimeric domain of signal transducing histidine kinase"/>
    <property type="match status" value="1"/>
</dbReference>
<feature type="transmembrane region" description="Helical" evidence="9">
    <location>
        <begin position="178"/>
        <end position="199"/>
    </location>
</feature>
<dbReference type="Gene3D" id="3.30.565.10">
    <property type="entry name" value="Histidine kinase-like ATPase, C-terminal domain"/>
    <property type="match status" value="1"/>
</dbReference>
<dbReference type="PANTHER" id="PTHR43065:SF10">
    <property type="entry name" value="PEROXIDE STRESS-ACTIVATED HISTIDINE KINASE MAK3"/>
    <property type="match status" value="1"/>
</dbReference>
<dbReference type="SMART" id="SM00086">
    <property type="entry name" value="PAC"/>
    <property type="match status" value="1"/>
</dbReference>
<evidence type="ECO:0000256" key="5">
    <source>
        <dbReference type="ARBA" id="ARBA00022741"/>
    </source>
</evidence>
<evidence type="ECO:0000259" key="11">
    <source>
        <dbReference type="PROSITE" id="PS50112"/>
    </source>
</evidence>
<keyword evidence="9" id="KW-0812">Transmembrane</keyword>
<feature type="domain" description="PAC" evidence="12">
    <location>
        <begin position="582"/>
        <end position="634"/>
    </location>
</feature>
<dbReference type="InterPro" id="IPR035965">
    <property type="entry name" value="PAS-like_dom_sf"/>
</dbReference>
<dbReference type="SUPFAM" id="SSF55874">
    <property type="entry name" value="ATPase domain of HSP90 chaperone/DNA topoisomerase II/histidine kinase"/>
    <property type="match status" value="1"/>
</dbReference>
<feature type="transmembrane region" description="Helical" evidence="9">
    <location>
        <begin position="48"/>
        <end position="67"/>
    </location>
</feature>
<dbReference type="Gene3D" id="3.30.450.20">
    <property type="entry name" value="PAS domain"/>
    <property type="match status" value="1"/>
</dbReference>
<dbReference type="InterPro" id="IPR005467">
    <property type="entry name" value="His_kinase_dom"/>
</dbReference>
<feature type="transmembrane region" description="Helical" evidence="9">
    <location>
        <begin position="450"/>
        <end position="474"/>
    </location>
</feature>
<dbReference type="InterPro" id="IPR001610">
    <property type="entry name" value="PAC"/>
</dbReference>
<accession>A0ABY4CBX2</accession>
<dbReference type="EMBL" id="CP093442">
    <property type="protein sequence ID" value="UOF02343.1"/>
    <property type="molecule type" value="Genomic_DNA"/>
</dbReference>
<evidence type="ECO:0000313" key="13">
    <source>
        <dbReference type="EMBL" id="UOF02343.1"/>
    </source>
</evidence>
<evidence type="ECO:0000256" key="4">
    <source>
        <dbReference type="ARBA" id="ARBA00022679"/>
    </source>
</evidence>
<feature type="transmembrane region" description="Helical" evidence="9">
    <location>
        <begin position="147"/>
        <end position="166"/>
    </location>
</feature>
<dbReference type="PROSITE" id="PS50112">
    <property type="entry name" value="PAS"/>
    <property type="match status" value="1"/>
</dbReference>
<proteinExistence type="predicted"/>
<evidence type="ECO:0000256" key="2">
    <source>
        <dbReference type="ARBA" id="ARBA00012438"/>
    </source>
</evidence>
<feature type="transmembrane region" description="Helical" evidence="9">
    <location>
        <begin position="113"/>
        <end position="135"/>
    </location>
</feature>
<keyword evidence="8" id="KW-0902">Two-component regulatory system</keyword>
<feature type="domain" description="Histidine kinase" evidence="10">
    <location>
        <begin position="654"/>
        <end position="868"/>
    </location>
</feature>
<dbReference type="InterPro" id="IPR003594">
    <property type="entry name" value="HATPase_dom"/>
</dbReference>
<dbReference type="InterPro" id="IPR004358">
    <property type="entry name" value="Sig_transdc_His_kin-like_C"/>
</dbReference>
<dbReference type="InterPro" id="IPR000700">
    <property type="entry name" value="PAS-assoc_C"/>
</dbReference>
<dbReference type="SMART" id="SM00387">
    <property type="entry name" value="HATPase_c"/>
    <property type="match status" value="1"/>
</dbReference>
<dbReference type="Pfam" id="PF02518">
    <property type="entry name" value="HATPase_c"/>
    <property type="match status" value="1"/>
</dbReference>
<dbReference type="InterPro" id="IPR003661">
    <property type="entry name" value="HisK_dim/P_dom"/>
</dbReference>
<dbReference type="CDD" id="cd00130">
    <property type="entry name" value="PAS"/>
    <property type="match status" value="1"/>
</dbReference>
<dbReference type="RefSeq" id="WP_243539575.1">
    <property type="nucleotide sequence ID" value="NZ_CP093442.1"/>
</dbReference>
<evidence type="ECO:0000259" key="10">
    <source>
        <dbReference type="PROSITE" id="PS50109"/>
    </source>
</evidence>
<dbReference type="InterPro" id="IPR000014">
    <property type="entry name" value="PAS"/>
</dbReference>
<comment type="catalytic activity">
    <reaction evidence="1">
        <text>ATP + protein L-histidine = ADP + protein N-phospho-L-histidine.</text>
        <dbReference type="EC" id="2.7.13.3"/>
    </reaction>
</comment>
<dbReference type="NCBIfam" id="TIGR00229">
    <property type="entry name" value="sensory_box"/>
    <property type="match status" value="1"/>
</dbReference>
<evidence type="ECO:0000256" key="6">
    <source>
        <dbReference type="ARBA" id="ARBA00022777"/>
    </source>
</evidence>
<dbReference type="InterPro" id="IPR036097">
    <property type="entry name" value="HisK_dim/P_sf"/>
</dbReference>
<evidence type="ECO:0000256" key="9">
    <source>
        <dbReference type="SAM" id="Phobius"/>
    </source>
</evidence>
<evidence type="ECO:0000256" key="1">
    <source>
        <dbReference type="ARBA" id="ARBA00000085"/>
    </source>
</evidence>
<keyword evidence="14" id="KW-1185">Reference proteome</keyword>
<keyword evidence="4" id="KW-0808">Transferase</keyword>
<dbReference type="PRINTS" id="PR00344">
    <property type="entry name" value="BCTRLSENSOR"/>
</dbReference>
<dbReference type="EC" id="2.7.13.3" evidence="2"/>
<dbReference type="GO" id="GO:0005524">
    <property type="term" value="F:ATP binding"/>
    <property type="evidence" value="ECO:0007669"/>
    <property type="project" value="UniProtKB-KW"/>
</dbReference>
<reference evidence="13" key="1">
    <citation type="submission" date="2022-03" db="EMBL/GenBank/DDBJ databases">
        <title>Genome Identification and Characterization of new species Bdellovibrio reynosense LBG001 sp. nov. from a Mexico soil sample.</title>
        <authorList>
            <person name="Camilli A."/>
            <person name="Ajao Y."/>
            <person name="Guo X."/>
        </authorList>
    </citation>
    <scope>NUCLEOTIDE SEQUENCE</scope>
    <source>
        <strain evidence="13">LBG001</strain>
    </source>
</reference>
<keyword evidence="9" id="KW-0472">Membrane</keyword>
<keyword evidence="5" id="KW-0547">Nucleotide-binding</keyword>
<dbReference type="Pfam" id="PF00512">
    <property type="entry name" value="HisKA"/>
    <property type="match status" value="1"/>
</dbReference>
<name>A0ABY4CBX2_9BACT</name>
<feature type="transmembrane region" description="Helical" evidence="9">
    <location>
        <begin position="211"/>
        <end position="233"/>
    </location>
</feature>
<keyword evidence="3" id="KW-0597">Phosphoprotein</keyword>
<feature type="domain" description="PAS" evidence="11">
    <location>
        <begin position="494"/>
        <end position="563"/>
    </location>
</feature>
<feature type="transmembrane region" description="Helical" evidence="9">
    <location>
        <begin position="74"/>
        <end position="93"/>
    </location>
</feature>
<dbReference type="PROSITE" id="PS50109">
    <property type="entry name" value="HIS_KIN"/>
    <property type="match status" value="1"/>
</dbReference>
<gene>
    <name evidence="13" type="ORF">MNR06_05180</name>
</gene>
<dbReference type="PROSITE" id="PS50113">
    <property type="entry name" value="PAC"/>
    <property type="match status" value="1"/>
</dbReference>
<evidence type="ECO:0000313" key="14">
    <source>
        <dbReference type="Proteomes" id="UP000830116"/>
    </source>
</evidence>
<dbReference type="SMART" id="SM00388">
    <property type="entry name" value="HisKA"/>
    <property type="match status" value="1"/>
</dbReference>
<dbReference type="SMART" id="SM00091">
    <property type="entry name" value="PAS"/>
    <property type="match status" value="1"/>
</dbReference>
<evidence type="ECO:0000256" key="3">
    <source>
        <dbReference type="ARBA" id="ARBA00022553"/>
    </source>
</evidence>
<dbReference type="InterPro" id="IPR036890">
    <property type="entry name" value="HATPase_C_sf"/>
</dbReference>
<dbReference type="SUPFAM" id="SSF55785">
    <property type="entry name" value="PYP-like sensor domain (PAS domain)"/>
    <property type="match status" value="1"/>
</dbReference>
<dbReference type="Gene3D" id="1.10.287.130">
    <property type="match status" value="1"/>
</dbReference>
<keyword evidence="7 13" id="KW-0067">ATP-binding</keyword>
<keyword evidence="9" id="KW-1133">Transmembrane helix</keyword>
<evidence type="ECO:0000259" key="12">
    <source>
        <dbReference type="PROSITE" id="PS50113"/>
    </source>
</evidence>
<sequence>MLFINSKLKLPDKFPLIFPGLTLLFSLLTMTGWVSHSPQLIQWTSDMGLMKFNTAMALALLSVTYFLKCSNTRILFHGLVLILALTTGLQIPLGIDVGIDTLFINPFTSDSSIYPGRMAASTVLCLTLLSLAGLFSGAGIVRQMLRLGFSSGVLGVSLICAFSYVFDYNPEYGWGSFGRISMQVAVCLFFLALANLWMIRGEVRRKSSKKLALFPGYVLWFGVIISVLIWQLLVLRDQERSREMIDHQAEQLKSNIDKTLIPIEKGLEHLARHVSNERDRTHWNSEALHFVKDFKGVVRVFFADKDSVIRWRYPDENNTPKNVNLNERHLALKEQIENIQNYKSAFITEVFARNTGEKISVLFVPVYRNNHYVGAVGATILTDIFFSHLYPANGYNFSILENNAVVFNQGTIESVFQREWQEQSEYRNFGANWTIMVVPSPAVLRQHLSALPMAVLVFGFSISILLAIALNFYYLSKEAEQKSRAAFEWTKAGMDSMPMLIIFTDEKTIIREINETALKILEYTAEELKGKKSFFTFLDPAEVKAFQDRMEKEKNVKLVIDTDAANYNPVLLETGFRHRYHKTTEWTFISKSGKRYNMVAAASEILDENGKTTGYLSVCEDVTLLREKERIVKEQERKILTSSRMASLGEMAAGIAHEINNPLTIMSGHLGMIRRLMNRKGIADQDIYQKVESMEIVIHRIAKIIRGMRSYVHDSDDAQSEITRIETLIEDTLVFCQDRFKSEGIDLSILIEPDLTLKIRPVQITQVLINLLNNASDALGEQEHKKISISAQRTVGGIEITVTDNGPGIPEDIRRKIMEPFFTTKEVGKGVGLGLSISQSIMQAHKGEFYLDEKHHETKFVLWFPDHESA</sequence>
<feature type="transmembrane region" description="Helical" evidence="9">
    <location>
        <begin position="16"/>
        <end position="36"/>
    </location>
</feature>
<dbReference type="CDD" id="cd00082">
    <property type="entry name" value="HisKA"/>
    <property type="match status" value="1"/>
</dbReference>
<keyword evidence="6" id="KW-0418">Kinase</keyword>
<dbReference type="PANTHER" id="PTHR43065">
    <property type="entry name" value="SENSOR HISTIDINE KINASE"/>
    <property type="match status" value="1"/>
</dbReference>
<dbReference type="Proteomes" id="UP000830116">
    <property type="component" value="Chromosome"/>
</dbReference>
<dbReference type="Pfam" id="PF13426">
    <property type="entry name" value="PAS_9"/>
    <property type="match status" value="1"/>
</dbReference>
<evidence type="ECO:0000256" key="7">
    <source>
        <dbReference type="ARBA" id="ARBA00022840"/>
    </source>
</evidence>
<evidence type="ECO:0000256" key="8">
    <source>
        <dbReference type="ARBA" id="ARBA00023012"/>
    </source>
</evidence>
<organism evidence="13 14">
    <name type="scientific">Bdellovibrio reynosensis</name>
    <dbReference type="NCBI Taxonomy" id="2835041"/>
    <lineage>
        <taxon>Bacteria</taxon>
        <taxon>Pseudomonadati</taxon>
        <taxon>Bdellovibrionota</taxon>
        <taxon>Bdellovibrionia</taxon>
        <taxon>Bdellovibrionales</taxon>
        <taxon>Pseudobdellovibrionaceae</taxon>
        <taxon>Bdellovibrio</taxon>
    </lineage>
</organism>